<evidence type="ECO:0000313" key="3">
    <source>
        <dbReference type="EMBL" id="GIZ91738.1"/>
    </source>
</evidence>
<dbReference type="InterPro" id="IPR027417">
    <property type="entry name" value="P-loop_NTPase"/>
</dbReference>
<evidence type="ECO:0000313" key="4">
    <source>
        <dbReference type="Proteomes" id="UP000887212"/>
    </source>
</evidence>
<name>A0AA37CD45_AQUAC</name>
<dbReference type="Proteomes" id="UP000887212">
    <property type="component" value="Unassembled WGS sequence"/>
</dbReference>
<dbReference type="Proteomes" id="UP000887228">
    <property type="component" value="Unassembled WGS sequence"/>
</dbReference>
<proteinExistence type="predicted"/>
<dbReference type="Gene3D" id="3.40.50.300">
    <property type="entry name" value="P-loop containing nucleotide triphosphate hydrolases"/>
    <property type="match status" value="1"/>
</dbReference>
<dbReference type="GO" id="GO:0030488">
    <property type="term" value="P:tRNA methylation"/>
    <property type="evidence" value="ECO:0007669"/>
    <property type="project" value="TreeGrafter"/>
</dbReference>
<dbReference type="InterPro" id="IPR021871">
    <property type="entry name" value="DUF3482"/>
</dbReference>
<reference evidence="2 5" key="1">
    <citation type="submission" date="2021-07" db="EMBL/GenBank/DDBJ databases">
        <title>Whole genome sequencing of carbapenem-resistant Pseudomonas spp. isolated in Japan.</title>
        <authorList>
            <person name="Suzuki M."/>
            <person name="Maehana S."/>
            <person name="Kitasato H."/>
        </authorList>
    </citation>
    <scope>NUCLEOTIDE SEQUENCE</scope>
    <source>
        <strain evidence="2">KAM435</strain>
        <strain evidence="3 5">KAM436</strain>
    </source>
</reference>
<dbReference type="Pfam" id="PF01926">
    <property type="entry name" value="MMR_HSR1"/>
    <property type="match status" value="1"/>
</dbReference>
<protein>
    <submittedName>
        <fullName evidence="2">GTPase SAR1</fullName>
    </submittedName>
</protein>
<dbReference type="EMBL" id="BPMT01000002">
    <property type="protein sequence ID" value="GIZ91738.1"/>
    <property type="molecule type" value="Genomic_DNA"/>
</dbReference>
<dbReference type="Pfam" id="PF11981">
    <property type="entry name" value="DUF3482"/>
    <property type="match status" value="1"/>
</dbReference>
<dbReference type="SUPFAM" id="SSF52540">
    <property type="entry name" value="P-loop containing nucleoside triphosphate hydrolases"/>
    <property type="match status" value="1"/>
</dbReference>
<comment type="caution">
    <text evidence="2">The sequence shown here is derived from an EMBL/GenBank/DDBJ whole genome shotgun (WGS) entry which is preliminary data.</text>
</comment>
<dbReference type="GO" id="GO:0005829">
    <property type="term" value="C:cytosol"/>
    <property type="evidence" value="ECO:0007669"/>
    <property type="project" value="TreeGrafter"/>
</dbReference>
<gene>
    <name evidence="2" type="ORF">KAM435_07820</name>
    <name evidence="3" type="ORF">KAM436_07060</name>
</gene>
<dbReference type="PANTHER" id="PTHR42714:SF7">
    <property type="entry name" value="G DOMAIN-CONTAINING PROTEIN"/>
    <property type="match status" value="1"/>
</dbReference>
<organism evidence="2 4">
    <name type="scientific">Aquipseudomonas alcaligenes</name>
    <name type="common">Pseudomonas alcaligenes</name>
    <dbReference type="NCBI Taxonomy" id="43263"/>
    <lineage>
        <taxon>Bacteria</taxon>
        <taxon>Pseudomonadati</taxon>
        <taxon>Pseudomonadota</taxon>
        <taxon>Gammaproteobacteria</taxon>
        <taxon>Pseudomonadales</taxon>
        <taxon>Pseudomonadaceae</taxon>
        <taxon>Aquipseudomonas</taxon>
    </lineage>
</organism>
<dbReference type="InterPro" id="IPR006073">
    <property type="entry name" value="GTP-bd"/>
</dbReference>
<dbReference type="GO" id="GO:0005525">
    <property type="term" value="F:GTP binding"/>
    <property type="evidence" value="ECO:0007669"/>
    <property type="project" value="InterPro"/>
</dbReference>
<dbReference type="GO" id="GO:0002098">
    <property type="term" value="P:tRNA wobble uridine modification"/>
    <property type="evidence" value="ECO:0007669"/>
    <property type="project" value="TreeGrafter"/>
</dbReference>
<accession>A0AA37CD45</accession>
<evidence type="ECO:0000313" key="2">
    <source>
        <dbReference type="EMBL" id="GIZ87455.1"/>
    </source>
</evidence>
<evidence type="ECO:0000313" key="5">
    <source>
        <dbReference type="Proteomes" id="UP000887228"/>
    </source>
</evidence>
<dbReference type="EMBL" id="BPMS01000002">
    <property type="protein sequence ID" value="GIZ87455.1"/>
    <property type="molecule type" value="Genomic_DNA"/>
</dbReference>
<dbReference type="PANTHER" id="PTHR42714">
    <property type="entry name" value="TRNA MODIFICATION GTPASE GTPBP3"/>
    <property type="match status" value="1"/>
</dbReference>
<dbReference type="AlphaFoldDB" id="A0AA37CD45"/>
<evidence type="ECO:0000259" key="1">
    <source>
        <dbReference type="Pfam" id="PF01926"/>
    </source>
</evidence>
<feature type="domain" description="G" evidence="1">
    <location>
        <begin position="33"/>
        <end position="178"/>
    </location>
</feature>
<sequence>MGEGAVRAFCDPLEPPLAREWERVPQMTKPLKLAVVGHTNVGKTSLLRTLLRDVGFGEVSHRPSTTRHVEGARLSVDGEALLELYDTPGLEDAIALLEHLERLERPGERLDGPARIGRFLEGAEARQRFEQEAKVLRQLLASDAGLYVIDAREPVLAKYKDELAVLAGCGKPLLPVLNFIHAANQREGEWREALARLGLHARVAFDTVAPPLDGERRLYESLALLIESARPQLERLIADHEAQAEARRQAGARLIAELLLDCAACRRSVATQPQIEQGEIAALHQAVRQREQQCVDALLRLYAFRRNDARAADLPLTDGRWGDDLFNPETLRQLGVKVGGGMAAGAATGVGIDLLVGGVTLGAAALLGALAGGGLQTARNYGGRLLGKLKGQRELTLNDNLLRLLALRQRQLLGALNARGHAATSTIQLENPGDDSWREGKLPEALRRARAHPDWSSLNPGARLEQVERRQQVDALASELQR</sequence>